<protein>
    <submittedName>
        <fullName evidence="6">Por secretion system C-terminal sorting domain-containing protein</fullName>
    </submittedName>
</protein>
<proteinExistence type="predicted"/>
<dbReference type="OrthoDB" id="1465721at2"/>
<reference evidence="7" key="1">
    <citation type="submission" date="2016-10" db="EMBL/GenBank/DDBJ databases">
        <authorList>
            <person name="Varghese N."/>
            <person name="Submissions S."/>
        </authorList>
    </citation>
    <scope>NUCLEOTIDE SEQUENCE [LARGE SCALE GENOMIC DNA]</scope>
    <source>
        <strain evidence="7">DSM 19684</strain>
    </source>
</reference>
<evidence type="ECO:0000313" key="6">
    <source>
        <dbReference type="EMBL" id="SDF65548.1"/>
    </source>
</evidence>
<organism evidence="6 7">
    <name type="scientific">Epilithonimonas hungarica</name>
    <dbReference type="NCBI Taxonomy" id="454006"/>
    <lineage>
        <taxon>Bacteria</taxon>
        <taxon>Pseudomonadati</taxon>
        <taxon>Bacteroidota</taxon>
        <taxon>Flavobacteriia</taxon>
        <taxon>Flavobacteriales</taxon>
        <taxon>Weeksellaceae</taxon>
        <taxon>Chryseobacterium group</taxon>
        <taxon>Epilithonimonas</taxon>
    </lineage>
</organism>
<dbReference type="Gene3D" id="2.60.120.260">
    <property type="entry name" value="Galactose-binding domain-like"/>
    <property type="match status" value="1"/>
</dbReference>
<evidence type="ECO:0000259" key="4">
    <source>
        <dbReference type="Pfam" id="PF02018"/>
    </source>
</evidence>
<dbReference type="STRING" id="454006.SAMN05421825_1823"/>
<gene>
    <name evidence="6" type="ORF">SAMN05421825_1823</name>
</gene>
<feature type="domain" description="CBM-cenC" evidence="4">
    <location>
        <begin position="19"/>
        <end position="164"/>
    </location>
</feature>
<evidence type="ECO:0000313" key="7">
    <source>
        <dbReference type="Proteomes" id="UP000199203"/>
    </source>
</evidence>
<keyword evidence="2" id="KW-0378">Hydrolase</keyword>
<evidence type="ECO:0000256" key="2">
    <source>
        <dbReference type="ARBA" id="ARBA00022801"/>
    </source>
</evidence>
<dbReference type="SUPFAM" id="SSF49785">
    <property type="entry name" value="Galactose-binding domain-like"/>
    <property type="match status" value="1"/>
</dbReference>
<keyword evidence="7" id="KW-1185">Reference proteome</keyword>
<dbReference type="EMBL" id="FNBH01000002">
    <property type="protein sequence ID" value="SDF65548.1"/>
    <property type="molecule type" value="Genomic_DNA"/>
</dbReference>
<dbReference type="InterPro" id="IPR003305">
    <property type="entry name" value="CenC_carb-bd"/>
</dbReference>
<evidence type="ECO:0000256" key="1">
    <source>
        <dbReference type="ARBA" id="ARBA00022729"/>
    </source>
</evidence>
<dbReference type="Proteomes" id="UP000199203">
    <property type="component" value="Unassembled WGS sequence"/>
</dbReference>
<dbReference type="NCBIfam" id="TIGR04183">
    <property type="entry name" value="Por_Secre_tail"/>
    <property type="match status" value="1"/>
</dbReference>
<feature type="signal peptide" evidence="3">
    <location>
        <begin position="1"/>
        <end position="18"/>
    </location>
</feature>
<evidence type="ECO:0000256" key="3">
    <source>
        <dbReference type="SAM" id="SignalP"/>
    </source>
</evidence>
<name>A0A1G7MUN4_9FLAO</name>
<dbReference type="RefSeq" id="WP_089873173.1">
    <property type="nucleotide sequence ID" value="NZ_FNBH01000002.1"/>
</dbReference>
<keyword evidence="1 3" id="KW-0732">Signal</keyword>
<dbReference type="InterPro" id="IPR026444">
    <property type="entry name" value="Secre_tail"/>
</dbReference>
<sequence length="262" mass="27388">MKKIFTILSIAAVSLVSAQNLVTNPGFETGVLAPWAKGPSTAASYTEPTLANSGSYAGTYNAAYTAATGTTGFYQDIAITGGTEYTVSFWYKATGDGTDARIWSVFKDSAATILYLAGDASTATSDPLRGPNNLYLDPATSWTQKSITFTSPAAATVFQLAVRAYNNSTLAAFDDFSLVQGGLAVTDFSKSKYSLVKNTVVGESIAFAKNADIQIINAAGQVVKAAKVTEGSTLNVSSLVKGTYIVTGTVNGEKVSQKIIKK</sequence>
<dbReference type="InterPro" id="IPR008979">
    <property type="entry name" value="Galactose-bd-like_sf"/>
</dbReference>
<feature type="chain" id="PRO_5011660767" evidence="3">
    <location>
        <begin position="19"/>
        <end position="262"/>
    </location>
</feature>
<dbReference type="AlphaFoldDB" id="A0A1G7MUN4"/>
<feature type="domain" description="Secretion system C-terminal sorting" evidence="5">
    <location>
        <begin position="208"/>
        <end position="260"/>
    </location>
</feature>
<accession>A0A1G7MUN4</accession>
<dbReference type="Pfam" id="PF18962">
    <property type="entry name" value="Por_Secre_tail"/>
    <property type="match status" value="1"/>
</dbReference>
<dbReference type="GO" id="GO:0016798">
    <property type="term" value="F:hydrolase activity, acting on glycosyl bonds"/>
    <property type="evidence" value="ECO:0007669"/>
    <property type="project" value="InterPro"/>
</dbReference>
<evidence type="ECO:0000259" key="5">
    <source>
        <dbReference type="Pfam" id="PF18962"/>
    </source>
</evidence>
<dbReference type="Pfam" id="PF02018">
    <property type="entry name" value="CBM_4_9"/>
    <property type="match status" value="1"/>
</dbReference>